<accession>A0A4Y6UIB0</accession>
<dbReference type="KEGG" id="ssam:E3D00_03775"/>
<proteinExistence type="predicted"/>
<dbReference type="Proteomes" id="UP000316313">
    <property type="component" value="Chromosome"/>
</dbReference>
<keyword evidence="2" id="KW-1185">Reference proteome</keyword>
<dbReference type="OrthoDB" id="7273738at2"/>
<evidence type="ECO:0000313" key="2">
    <source>
        <dbReference type="Proteomes" id="UP000316313"/>
    </source>
</evidence>
<dbReference type="RefSeq" id="WP_141460079.1">
    <property type="nucleotide sequence ID" value="NZ_CP038141.1"/>
</dbReference>
<evidence type="ECO:0000313" key="1">
    <source>
        <dbReference type="EMBL" id="QDH16784.1"/>
    </source>
</evidence>
<protein>
    <recommendedName>
        <fullName evidence="3">Phage tail assembly protein</fullName>
    </recommendedName>
</protein>
<gene>
    <name evidence="1" type="ORF">E3D00_03775</name>
</gene>
<dbReference type="EMBL" id="CP038141">
    <property type="protein sequence ID" value="QDH16784.1"/>
    <property type="molecule type" value="Genomic_DNA"/>
</dbReference>
<organism evidence="1 2">
    <name type="scientific">Swingsia samuiensis</name>
    <dbReference type="NCBI Taxonomy" id="1293412"/>
    <lineage>
        <taxon>Bacteria</taxon>
        <taxon>Pseudomonadati</taxon>
        <taxon>Pseudomonadota</taxon>
        <taxon>Alphaproteobacteria</taxon>
        <taxon>Acetobacterales</taxon>
        <taxon>Acetobacteraceae</taxon>
        <taxon>Swingsia</taxon>
    </lineage>
</organism>
<name>A0A4Y6UIB0_9PROT</name>
<evidence type="ECO:0008006" key="3">
    <source>
        <dbReference type="Google" id="ProtNLM"/>
    </source>
</evidence>
<reference evidence="1 2" key="1">
    <citation type="submission" date="2019-03" db="EMBL/GenBank/DDBJ databases">
        <title>The complete genome sequence of Swingsia samuiensis NBRC107927(T).</title>
        <authorList>
            <person name="Chua K.-O."/>
            <person name="Chan K.-G."/>
            <person name="See-Too W.-S."/>
        </authorList>
    </citation>
    <scope>NUCLEOTIDE SEQUENCE [LARGE SCALE GENOMIC DNA]</scope>
    <source>
        <strain evidence="1 2">AH83</strain>
    </source>
</reference>
<sequence>MKTIPNEVVTTDGRRFSIQEIDPADMLDLIEAAGSALASASAEAWLGYAEMLCSVRAIDGIPVQMPATKGEIQNLARKIGKDGVKALQGVFVNNDQEEDDQIIAKN</sequence>
<dbReference type="AlphaFoldDB" id="A0A4Y6UIB0"/>